<dbReference type="Pfam" id="PF18912">
    <property type="entry name" value="DZR_2"/>
    <property type="match status" value="1"/>
</dbReference>
<dbReference type="PANTHER" id="PTHR47505">
    <property type="entry name" value="DNA UTILIZATION PROTEIN YHGH"/>
    <property type="match status" value="1"/>
</dbReference>
<dbReference type="InterPro" id="IPR044005">
    <property type="entry name" value="DZR_2"/>
</dbReference>
<reference evidence="4" key="1">
    <citation type="submission" date="2022-09" db="EMBL/GenBank/DDBJ databases">
        <title>Eubacterium sp. LFL-14 isolated from human feces.</title>
        <authorList>
            <person name="Liu F."/>
        </authorList>
    </citation>
    <scope>NUCLEOTIDE SEQUENCE</scope>
    <source>
        <strain evidence="4">LFL-14</strain>
    </source>
</reference>
<evidence type="ECO:0000259" key="3">
    <source>
        <dbReference type="Pfam" id="PF18912"/>
    </source>
</evidence>
<protein>
    <submittedName>
        <fullName evidence="4">ComF family protein</fullName>
    </submittedName>
</protein>
<dbReference type="InterPro" id="IPR029057">
    <property type="entry name" value="PRTase-like"/>
</dbReference>
<dbReference type="InterPro" id="IPR051910">
    <property type="entry name" value="ComF/GntX_DNA_util-trans"/>
</dbReference>
<dbReference type="Gene3D" id="3.40.50.2020">
    <property type="match status" value="1"/>
</dbReference>
<feature type="domain" description="Double zinc ribbon" evidence="3">
    <location>
        <begin position="5"/>
        <end position="62"/>
    </location>
</feature>
<dbReference type="CDD" id="cd06223">
    <property type="entry name" value="PRTases_typeI"/>
    <property type="match status" value="1"/>
</dbReference>
<evidence type="ECO:0000313" key="4">
    <source>
        <dbReference type="EMBL" id="MCT7398292.1"/>
    </source>
</evidence>
<dbReference type="Pfam" id="PF00156">
    <property type="entry name" value="Pribosyltran"/>
    <property type="match status" value="1"/>
</dbReference>
<feature type="domain" description="Phosphoribosyltransferase" evidence="2">
    <location>
        <begin position="186"/>
        <end position="229"/>
    </location>
</feature>
<accession>A0ABT2LYD0</accession>
<dbReference type="InterPro" id="IPR000836">
    <property type="entry name" value="PRTase_dom"/>
</dbReference>
<keyword evidence="5" id="KW-1185">Reference proteome</keyword>
<proteinExistence type="inferred from homology"/>
<dbReference type="SUPFAM" id="SSF53271">
    <property type="entry name" value="PRTase-like"/>
    <property type="match status" value="1"/>
</dbReference>
<name>A0ABT2LYD0_9FIRM</name>
<organism evidence="4 5">
    <name type="scientific">Eubacterium album</name>
    <dbReference type="NCBI Taxonomy" id="2978477"/>
    <lineage>
        <taxon>Bacteria</taxon>
        <taxon>Bacillati</taxon>
        <taxon>Bacillota</taxon>
        <taxon>Clostridia</taxon>
        <taxon>Eubacteriales</taxon>
        <taxon>Eubacteriaceae</taxon>
        <taxon>Eubacterium</taxon>
    </lineage>
</organism>
<dbReference type="EMBL" id="JAODBU010000003">
    <property type="protein sequence ID" value="MCT7398292.1"/>
    <property type="molecule type" value="Genomic_DNA"/>
</dbReference>
<evidence type="ECO:0000313" key="5">
    <source>
        <dbReference type="Proteomes" id="UP001431199"/>
    </source>
</evidence>
<dbReference type="Proteomes" id="UP001431199">
    <property type="component" value="Unassembled WGS sequence"/>
</dbReference>
<dbReference type="RefSeq" id="WP_260978446.1">
    <property type="nucleotide sequence ID" value="NZ_JAODBU010000003.1"/>
</dbReference>
<comment type="similarity">
    <text evidence="1">Belongs to the ComF/GntX family.</text>
</comment>
<evidence type="ECO:0000256" key="1">
    <source>
        <dbReference type="ARBA" id="ARBA00008007"/>
    </source>
</evidence>
<evidence type="ECO:0000259" key="2">
    <source>
        <dbReference type="Pfam" id="PF00156"/>
    </source>
</evidence>
<comment type="caution">
    <text evidence="4">The sequence shown here is derived from an EMBL/GenBank/DDBJ whole genome shotgun (WGS) entry which is preliminary data.</text>
</comment>
<sequence length="234" mass="26888">MKEKILNVFFPRTCPVCGEVVKGQDKFVCDKCKGKVFYMKEPKCAKCGKSLKEDGTLCKDCREHKHAYEKGVCLFQYAGGIKESMYRFKYKNAREYGAYYGWETAKRYGKLFEQWGIDCIMAVPVSKKKEIKRGYNQAYVYAKEISRYTKIPIDKKCLVRVEDTKPQKEFVGIARKKNVENAFAIYEEKAKEYNKVLLVDDIYTTGSTIDACTRVLKAAGVKEVYFVCISAGVL</sequence>
<gene>
    <name evidence="4" type="ORF">N5B56_04205</name>
</gene>
<dbReference type="PANTHER" id="PTHR47505:SF1">
    <property type="entry name" value="DNA UTILIZATION PROTEIN YHGH"/>
    <property type="match status" value="1"/>
</dbReference>